<dbReference type="AlphaFoldDB" id="A0A1H2YLZ1"/>
<gene>
    <name evidence="1" type="ORF">SAMN04487892_3088</name>
</gene>
<protein>
    <recommendedName>
        <fullName evidence="3">Lipoprotein</fullName>
    </recommendedName>
</protein>
<evidence type="ECO:0000313" key="1">
    <source>
        <dbReference type="EMBL" id="SDX05664.1"/>
    </source>
</evidence>
<evidence type="ECO:0000313" key="2">
    <source>
        <dbReference type="Proteomes" id="UP000199592"/>
    </source>
</evidence>
<dbReference type="PROSITE" id="PS51257">
    <property type="entry name" value="PROKAR_LIPOPROTEIN"/>
    <property type="match status" value="1"/>
</dbReference>
<dbReference type="STRING" id="1073328.SAMN05216294_3177"/>
<sequence>MSKLKSLIFISSILFIFGCVEKNGLNPIAPLASDFIIGRDYKNFTSKMENSDTLKLTVNLSMCGWMEFDEIVITKNESQIYIQVKEKRIYNDTTIFFPKVPYELKNDTLDLEKMINEFDANYIKTTSSPFFIITHPKQKDTIVLRTTGLFNRGFNIQRYNRIMFELYPKEMDEYYLDFFGQTYNEYNRGI</sequence>
<reference evidence="2" key="1">
    <citation type="submission" date="2016-10" db="EMBL/GenBank/DDBJ databases">
        <authorList>
            <person name="Varghese N."/>
            <person name="Submissions S."/>
        </authorList>
    </citation>
    <scope>NUCLEOTIDE SEQUENCE [LARGE SCALE GENOMIC DNA]</scope>
    <source>
        <strain evidence="2">DSM 25030</strain>
    </source>
</reference>
<name>A0A1H2YLZ1_9FLAO</name>
<keyword evidence="2" id="KW-1185">Reference proteome</keyword>
<dbReference type="Proteomes" id="UP000199592">
    <property type="component" value="Unassembled WGS sequence"/>
</dbReference>
<proteinExistence type="predicted"/>
<dbReference type="RefSeq" id="WP_090298916.1">
    <property type="nucleotide sequence ID" value="NZ_FNKI01000005.1"/>
</dbReference>
<dbReference type="OrthoDB" id="1438790at2"/>
<dbReference type="EMBL" id="FNMY01000006">
    <property type="protein sequence ID" value="SDX05664.1"/>
    <property type="molecule type" value="Genomic_DNA"/>
</dbReference>
<organism evidence="1 2">
    <name type="scientific">Flagellimonas zhangzhouensis</name>
    <dbReference type="NCBI Taxonomy" id="1073328"/>
    <lineage>
        <taxon>Bacteria</taxon>
        <taxon>Pseudomonadati</taxon>
        <taxon>Bacteroidota</taxon>
        <taxon>Flavobacteriia</taxon>
        <taxon>Flavobacteriales</taxon>
        <taxon>Flavobacteriaceae</taxon>
        <taxon>Flagellimonas</taxon>
    </lineage>
</organism>
<evidence type="ECO:0008006" key="3">
    <source>
        <dbReference type="Google" id="ProtNLM"/>
    </source>
</evidence>
<accession>A0A1H2YLZ1</accession>